<name>A0A3Q9BQR3_9BURK</name>
<gene>
    <name evidence="1" type="ORF">EJN92_10040</name>
</gene>
<sequence>MAIQLRPMLEERFLKTFSPPMQDVTKSAEEIVDIWEYTEAVLSSEFSGRDTQDWNVAYVYRNSSNAWQHVLISTDVPDAFVVIVIEVAKRQILGHHFLNLRQKYGLTK</sequence>
<dbReference type="Proteomes" id="UP000275663">
    <property type="component" value="Chromosome"/>
</dbReference>
<reference evidence="1 2" key="1">
    <citation type="journal article" date="2011" name="Int. J. Syst. Evol. Microbiol.">
        <title>Description of Undibacterium oligocarboniphilum sp. nov., isolated from purified water, and Undibacterium pigrum strain CCUG 49012 as the type strain of Undibacterium parvum sp. nov., and emended descriptions of the genus Undibacterium and the species Undibacterium pigrum.</title>
        <authorList>
            <person name="Eder W."/>
            <person name="Wanner G."/>
            <person name="Ludwig W."/>
            <person name="Busse H.J."/>
            <person name="Ziemke-Kageler F."/>
            <person name="Lang E."/>
        </authorList>
    </citation>
    <scope>NUCLEOTIDE SEQUENCE [LARGE SCALE GENOMIC DNA]</scope>
    <source>
        <strain evidence="1 2">DSM 23061</strain>
    </source>
</reference>
<evidence type="ECO:0000313" key="1">
    <source>
        <dbReference type="EMBL" id="AZP12310.1"/>
    </source>
</evidence>
<dbReference type="KEGG" id="upv:EJN92_10040"/>
<organism evidence="1 2">
    <name type="scientific">Undibacterium parvum</name>
    <dbReference type="NCBI Taxonomy" id="401471"/>
    <lineage>
        <taxon>Bacteria</taxon>
        <taxon>Pseudomonadati</taxon>
        <taxon>Pseudomonadota</taxon>
        <taxon>Betaproteobacteria</taxon>
        <taxon>Burkholderiales</taxon>
        <taxon>Oxalobacteraceae</taxon>
        <taxon>Undibacterium</taxon>
    </lineage>
</organism>
<keyword evidence="2" id="KW-1185">Reference proteome</keyword>
<dbReference type="AlphaFoldDB" id="A0A3Q9BQR3"/>
<accession>A0A3Q9BQR3</accession>
<protein>
    <submittedName>
        <fullName evidence="1">Uncharacterized protein</fullName>
    </submittedName>
</protein>
<proteinExistence type="predicted"/>
<evidence type="ECO:0000313" key="2">
    <source>
        <dbReference type="Proteomes" id="UP000275663"/>
    </source>
</evidence>
<dbReference type="EMBL" id="CP034464">
    <property type="protein sequence ID" value="AZP12310.1"/>
    <property type="molecule type" value="Genomic_DNA"/>
</dbReference>